<keyword evidence="1" id="KW-0560">Oxidoreductase</keyword>
<dbReference type="InterPro" id="IPR003421">
    <property type="entry name" value="Opine_DH"/>
</dbReference>
<protein>
    <submittedName>
        <fullName evidence="4">NAD/NADP octopine/nopaline dehydrogenase</fullName>
    </submittedName>
</protein>
<comment type="caution">
    <text evidence="4">The sequence shown here is derived from an EMBL/GenBank/DDBJ whole genome shotgun (WGS) entry which is preliminary data.</text>
</comment>
<dbReference type="InterPro" id="IPR013328">
    <property type="entry name" value="6PGD_dom2"/>
</dbReference>
<organism evidence="4 5">
    <name type="scientific">Desulfitobacterium hafniense</name>
    <name type="common">Desulfitobacterium frappieri</name>
    <dbReference type="NCBI Taxonomy" id="49338"/>
    <lineage>
        <taxon>Bacteria</taxon>
        <taxon>Bacillati</taxon>
        <taxon>Bacillota</taxon>
        <taxon>Clostridia</taxon>
        <taxon>Eubacteriales</taxon>
        <taxon>Desulfitobacteriaceae</taxon>
        <taxon>Desulfitobacterium</taxon>
    </lineage>
</organism>
<sequence length="360" mass="40004">MKKIAVLGTGNIAQTLSVDFKAKGHEVRLFAPVHLMPRIQKIVDTHEIECVGALEAREEIDVVTSDIDEAVKGADYIFVCVPGNRHEEYAKILKGHTIAEQIVITFNGCMASLIYKNVWGDDKTCPIFVESTIPPFSTRRIEPGKVRMFERHLAPIAFFPASASKKYYEQIREDIYEFPGLYADILECGLSLVNPTVHPGPCLVNLSNIEKPDFTFFLYEHGFQPSGLKINVLLNKERLAIGKALGYQIRALEDFAGVDKIDSWEAIYTMGHGSHALTSIAGPNDINYRYLTEDIPIALVCWASIADQLGIDTPIMDAVITLIGVAHDTNWFENGRTAEKLGLAGKSVEEIKNYVKAGLY</sequence>
<dbReference type="Gene3D" id="1.10.1040.10">
    <property type="entry name" value="N-(1-d-carboxylethyl)-l-norvaline Dehydrogenase, domain 2"/>
    <property type="match status" value="1"/>
</dbReference>
<feature type="domain" description="Opine dehydrogenase" evidence="3">
    <location>
        <begin position="183"/>
        <end position="326"/>
    </location>
</feature>
<feature type="domain" description="Glycerol-3-phosphate dehydrogenase NAD-dependent N-terminal" evidence="2">
    <location>
        <begin position="3"/>
        <end position="105"/>
    </location>
</feature>
<evidence type="ECO:0000259" key="3">
    <source>
        <dbReference type="Pfam" id="PF02317"/>
    </source>
</evidence>
<evidence type="ECO:0000256" key="1">
    <source>
        <dbReference type="ARBA" id="ARBA00023002"/>
    </source>
</evidence>
<evidence type="ECO:0000259" key="2">
    <source>
        <dbReference type="Pfam" id="PF01210"/>
    </source>
</evidence>
<dbReference type="EMBL" id="LOCK01000039">
    <property type="protein sequence ID" value="KTE90399.1"/>
    <property type="molecule type" value="Genomic_DNA"/>
</dbReference>
<dbReference type="GO" id="GO:0051287">
    <property type="term" value="F:NAD binding"/>
    <property type="evidence" value="ECO:0007669"/>
    <property type="project" value="InterPro"/>
</dbReference>
<dbReference type="PANTHER" id="PTHR38015">
    <property type="entry name" value="BLR6086 PROTEIN"/>
    <property type="match status" value="1"/>
</dbReference>
<proteinExistence type="predicted"/>
<gene>
    <name evidence="4" type="ORF">AT727_07345</name>
</gene>
<dbReference type="GO" id="GO:0016616">
    <property type="term" value="F:oxidoreductase activity, acting on the CH-OH group of donors, NAD or NADP as acceptor"/>
    <property type="evidence" value="ECO:0007669"/>
    <property type="project" value="InterPro"/>
</dbReference>
<dbReference type="Gene3D" id="3.40.50.720">
    <property type="entry name" value="NAD(P)-binding Rossmann-like Domain"/>
    <property type="match status" value="1"/>
</dbReference>
<dbReference type="Pfam" id="PF02317">
    <property type="entry name" value="Octopine_DH"/>
    <property type="match status" value="1"/>
</dbReference>
<dbReference type="OrthoDB" id="1073746at2"/>
<name>A0A0W1JHA0_DESHA</name>
<dbReference type="AlphaFoldDB" id="A0A0W1JHA0"/>
<dbReference type="RefSeq" id="WP_058491586.1">
    <property type="nucleotide sequence ID" value="NZ_LOCK01000039.1"/>
</dbReference>
<dbReference type="SUPFAM" id="SSF51735">
    <property type="entry name" value="NAD(P)-binding Rossmann-fold domains"/>
    <property type="match status" value="1"/>
</dbReference>
<dbReference type="InterPro" id="IPR036291">
    <property type="entry name" value="NAD(P)-bd_dom_sf"/>
</dbReference>
<dbReference type="InterPro" id="IPR051729">
    <property type="entry name" value="Opine/Lysopine_DH"/>
</dbReference>
<dbReference type="InterPro" id="IPR011128">
    <property type="entry name" value="G3P_DH_NAD-dep_N"/>
</dbReference>
<dbReference type="SUPFAM" id="SSF48179">
    <property type="entry name" value="6-phosphogluconate dehydrogenase C-terminal domain-like"/>
    <property type="match status" value="1"/>
</dbReference>
<evidence type="ECO:0000313" key="5">
    <source>
        <dbReference type="Proteomes" id="UP000054623"/>
    </source>
</evidence>
<reference evidence="4 5" key="1">
    <citation type="submission" date="2015-12" db="EMBL/GenBank/DDBJ databases">
        <title>Draft Genome Sequence of Desulfitobacterium hafniense Strain DH, a Sulfate-reducing Bacterium Isolated from Paddy Soils.</title>
        <authorList>
            <person name="Bao P."/>
            <person name="Zhang X."/>
            <person name="Li G."/>
        </authorList>
    </citation>
    <scope>NUCLEOTIDE SEQUENCE [LARGE SCALE GENOMIC DNA]</scope>
    <source>
        <strain evidence="4 5">DH</strain>
    </source>
</reference>
<dbReference type="PANTHER" id="PTHR38015:SF1">
    <property type="entry name" value="OPINE DEHYDROGENASE DOMAIN-CONTAINING PROTEIN"/>
    <property type="match status" value="1"/>
</dbReference>
<evidence type="ECO:0000313" key="4">
    <source>
        <dbReference type="EMBL" id="KTE90399.1"/>
    </source>
</evidence>
<dbReference type="GO" id="GO:0046168">
    <property type="term" value="P:glycerol-3-phosphate catabolic process"/>
    <property type="evidence" value="ECO:0007669"/>
    <property type="project" value="InterPro"/>
</dbReference>
<dbReference type="Pfam" id="PF01210">
    <property type="entry name" value="NAD_Gly3P_dh_N"/>
    <property type="match status" value="1"/>
</dbReference>
<accession>A0A0W1JHA0</accession>
<dbReference type="Proteomes" id="UP000054623">
    <property type="component" value="Unassembled WGS sequence"/>
</dbReference>
<dbReference type="InterPro" id="IPR008927">
    <property type="entry name" value="6-PGluconate_DH-like_C_sf"/>
</dbReference>